<comment type="caution">
    <text evidence="2">The sequence shown here is derived from an EMBL/GenBank/DDBJ whole genome shotgun (WGS) entry which is preliminary data.</text>
</comment>
<dbReference type="Proteomes" id="UP000828251">
    <property type="component" value="Unassembled WGS sequence"/>
</dbReference>
<dbReference type="EMBL" id="JAIQCV010000002">
    <property type="protein sequence ID" value="KAH1122470.1"/>
    <property type="molecule type" value="Genomic_DNA"/>
</dbReference>
<evidence type="ECO:0000313" key="3">
    <source>
        <dbReference type="Proteomes" id="UP000828251"/>
    </source>
</evidence>
<dbReference type="InterPro" id="IPR044730">
    <property type="entry name" value="RNase_H-like_dom_plant"/>
</dbReference>
<keyword evidence="3" id="KW-1185">Reference proteome</keyword>
<evidence type="ECO:0000313" key="2">
    <source>
        <dbReference type="EMBL" id="KAH1122470.1"/>
    </source>
</evidence>
<dbReference type="InterPro" id="IPR002156">
    <property type="entry name" value="RNaseH_domain"/>
</dbReference>
<name>A0A9D3WFN7_9ROSI</name>
<feature type="domain" description="RNase H type-1" evidence="1">
    <location>
        <begin position="166"/>
        <end position="245"/>
    </location>
</feature>
<dbReference type="PANTHER" id="PTHR47074:SF61">
    <property type="entry name" value="RNASE H TYPE-1 DOMAIN-CONTAINING PROTEIN"/>
    <property type="match status" value="1"/>
</dbReference>
<reference evidence="2 3" key="1">
    <citation type="journal article" date="2021" name="Plant Biotechnol. J.">
        <title>Multi-omics assisted identification of the key and species-specific regulatory components of drought-tolerant mechanisms in Gossypium stocksii.</title>
        <authorList>
            <person name="Yu D."/>
            <person name="Ke L."/>
            <person name="Zhang D."/>
            <person name="Wu Y."/>
            <person name="Sun Y."/>
            <person name="Mei J."/>
            <person name="Sun J."/>
            <person name="Sun Y."/>
        </authorList>
    </citation>
    <scope>NUCLEOTIDE SEQUENCE [LARGE SCALE GENOMIC DNA]</scope>
    <source>
        <strain evidence="3">cv. E1</strain>
        <tissue evidence="2">Leaf</tissue>
    </source>
</reference>
<accession>A0A9D3WFN7</accession>
<dbReference type="InterPro" id="IPR052929">
    <property type="entry name" value="RNase_H-like_EbsB-rel"/>
</dbReference>
<dbReference type="Pfam" id="PF13456">
    <property type="entry name" value="RVT_3"/>
    <property type="match status" value="1"/>
</dbReference>
<organism evidence="2 3">
    <name type="scientific">Gossypium stocksii</name>
    <dbReference type="NCBI Taxonomy" id="47602"/>
    <lineage>
        <taxon>Eukaryota</taxon>
        <taxon>Viridiplantae</taxon>
        <taxon>Streptophyta</taxon>
        <taxon>Embryophyta</taxon>
        <taxon>Tracheophyta</taxon>
        <taxon>Spermatophyta</taxon>
        <taxon>Magnoliopsida</taxon>
        <taxon>eudicotyledons</taxon>
        <taxon>Gunneridae</taxon>
        <taxon>Pentapetalae</taxon>
        <taxon>rosids</taxon>
        <taxon>malvids</taxon>
        <taxon>Malvales</taxon>
        <taxon>Malvaceae</taxon>
        <taxon>Malvoideae</taxon>
        <taxon>Gossypium</taxon>
    </lineage>
</organism>
<dbReference type="InterPro" id="IPR036397">
    <property type="entry name" value="RNaseH_sf"/>
</dbReference>
<dbReference type="PANTHER" id="PTHR47074">
    <property type="entry name" value="BNAC02G40300D PROTEIN"/>
    <property type="match status" value="1"/>
</dbReference>
<feature type="non-terminal residue" evidence="2">
    <location>
        <position position="275"/>
    </location>
</feature>
<dbReference type="OrthoDB" id="1717299at2759"/>
<dbReference type="CDD" id="cd06222">
    <property type="entry name" value="RNase_H_like"/>
    <property type="match status" value="1"/>
</dbReference>
<dbReference type="Gene3D" id="3.30.420.10">
    <property type="entry name" value="Ribonuclease H-like superfamily/Ribonuclease H"/>
    <property type="match status" value="1"/>
</dbReference>
<gene>
    <name evidence="2" type="ORF">J1N35_005630</name>
</gene>
<evidence type="ECO:0000259" key="1">
    <source>
        <dbReference type="Pfam" id="PF13456"/>
    </source>
</evidence>
<dbReference type="AlphaFoldDB" id="A0A9D3WFN7"/>
<sequence length="275" mass="31033">MFLLSSILARFPLGIFPFSNGDSLLDLAALWLNGGDEVGWTVDLGDLNNAPVEDFCVVSSFLTARVIHFQAMKTTLTNLWHPHDGVTISDLGDKSERFLALLRVACNDGLLTSVEASQKILRGEWWSELIWSLFPELLGQSILHILLGGHAVSDRWHWFLKDNGLACFWQDNISCSLTSEALACIRAIHFAQDLGFRNVELEGDSEVLISKLNVVDIDRSTISSIIWDAKRLVLGFEHFKFQHIKWMSIRFRRWWIVIGGGGFDFVAMITDLVIL</sequence>
<dbReference type="GO" id="GO:0004523">
    <property type="term" value="F:RNA-DNA hybrid ribonuclease activity"/>
    <property type="evidence" value="ECO:0007669"/>
    <property type="project" value="InterPro"/>
</dbReference>
<protein>
    <recommendedName>
        <fullName evidence="1">RNase H type-1 domain-containing protein</fullName>
    </recommendedName>
</protein>
<proteinExistence type="predicted"/>
<dbReference type="GO" id="GO:0003676">
    <property type="term" value="F:nucleic acid binding"/>
    <property type="evidence" value="ECO:0007669"/>
    <property type="project" value="InterPro"/>
</dbReference>